<keyword evidence="3" id="KW-1185">Reference proteome</keyword>
<sequence>MLQSVPKEHRPLFSAQYPLLPKTLSCPIYTFTTEVLFKNWVNIVFAFFKKRTNLLQRWLCAYCVYLQKTYFKFRCELTSAGSTCVCSSNQGAETTDHSGLSNAAQISNVDS</sequence>
<name>A0A9D4B1P0_9SAUR</name>
<protein>
    <submittedName>
        <fullName evidence="2">Uncharacterized protein</fullName>
    </submittedName>
</protein>
<dbReference type="EMBL" id="JAHDVG010000474">
    <property type="protein sequence ID" value="KAH1176925.1"/>
    <property type="molecule type" value="Genomic_DNA"/>
</dbReference>
<organism evidence="2 3">
    <name type="scientific">Mauremys mutica</name>
    <name type="common">yellowpond turtle</name>
    <dbReference type="NCBI Taxonomy" id="74926"/>
    <lineage>
        <taxon>Eukaryota</taxon>
        <taxon>Metazoa</taxon>
        <taxon>Chordata</taxon>
        <taxon>Craniata</taxon>
        <taxon>Vertebrata</taxon>
        <taxon>Euteleostomi</taxon>
        <taxon>Archelosauria</taxon>
        <taxon>Testudinata</taxon>
        <taxon>Testudines</taxon>
        <taxon>Cryptodira</taxon>
        <taxon>Durocryptodira</taxon>
        <taxon>Testudinoidea</taxon>
        <taxon>Geoemydidae</taxon>
        <taxon>Geoemydinae</taxon>
        <taxon>Mauremys</taxon>
    </lineage>
</organism>
<proteinExistence type="predicted"/>
<dbReference type="AlphaFoldDB" id="A0A9D4B1P0"/>
<accession>A0A9D4B1P0</accession>
<evidence type="ECO:0000256" key="1">
    <source>
        <dbReference type="SAM" id="MobiDB-lite"/>
    </source>
</evidence>
<reference evidence="2" key="1">
    <citation type="submission" date="2021-09" db="EMBL/GenBank/DDBJ databases">
        <title>The genome of Mauremys mutica provides insights into the evolution of semi-aquatic lifestyle.</title>
        <authorList>
            <person name="Gong S."/>
            <person name="Gao Y."/>
        </authorList>
    </citation>
    <scope>NUCLEOTIDE SEQUENCE</scope>
    <source>
        <strain evidence="2">MM-2020</strain>
        <tissue evidence="2">Muscle</tissue>
    </source>
</reference>
<gene>
    <name evidence="2" type="ORF">KIL84_010627</name>
</gene>
<evidence type="ECO:0000313" key="2">
    <source>
        <dbReference type="EMBL" id="KAH1176925.1"/>
    </source>
</evidence>
<dbReference type="Proteomes" id="UP000827986">
    <property type="component" value="Unassembled WGS sequence"/>
</dbReference>
<feature type="region of interest" description="Disordered" evidence="1">
    <location>
        <begin position="90"/>
        <end position="111"/>
    </location>
</feature>
<comment type="caution">
    <text evidence="2">The sequence shown here is derived from an EMBL/GenBank/DDBJ whole genome shotgun (WGS) entry which is preliminary data.</text>
</comment>
<evidence type="ECO:0000313" key="3">
    <source>
        <dbReference type="Proteomes" id="UP000827986"/>
    </source>
</evidence>